<keyword evidence="1" id="KW-0119">Carbohydrate metabolism</keyword>
<reference evidence="3 4" key="2">
    <citation type="submission" date="2015-01" db="EMBL/GenBank/DDBJ databases">
        <authorList>
            <consortium name="NBRP consortium"/>
            <person name="Sawabe T."/>
            <person name="Meirelles P."/>
            <person name="Feng G."/>
            <person name="Sayaka M."/>
            <person name="Hattori M."/>
            <person name="Ohkuma M."/>
        </authorList>
    </citation>
    <scope>NUCLEOTIDE SEQUENCE [LARGE SCALE GENOMIC DNA]</scope>
    <source>
        <strain evidence="3 4">JCM19232</strain>
    </source>
</reference>
<dbReference type="Pfam" id="PF22645">
    <property type="entry name" value="GKRP_SIS_N"/>
    <property type="match status" value="1"/>
</dbReference>
<gene>
    <name evidence="3" type="ORF">JCM19232_1934</name>
</gene>
<feature type="domain" description="SIS" evidence="2">
    <location>
        <begin position="62"/>
        <end position="142"/>
    </location>
</feature>
<dbReference type="GO" id="GO:0097367">
    <property type="term" value="F:carbohydrate derivative binding"/>
    <property type="evidence" value="ECO:0007669"/>
    <property type="project" value="InterPro"/>
</dbReference>
<dbReference type="GO" id="GO:0009254">
    <property type="term" value="P:peptidoglycan turnover"/>
    <property type="evidence" value="ECO:0007669"/>
    <property type="project" value="TreeGrafter"/>
</dbReference>
<evidence type="ECO:0000313" key="3">
    <source>
        <dbReference type="EMBL" id="GAM62777.1"/>
    </source>
</evidence>
<dbReference type="PANTHER" id="PTHR10088">
    <property type="entry name" value="GLUCOKINASE REGULATORY PROTEIN"/>
    <property type="match status" value="1"/>
</dbReference>
<dbReference type="InterPro" id="IPR040190">
    <property type="entry name" value="MURQ/GCKR"/>
</dbReference>
<sequence length="142" mass="15366">MSNDALITALSHLVSEGRNPDTMDIDLLPSLEIVKRINQQDKLVPLAVEKVLPEIAQAVDKITEAFRIGGRLVYMGAGTSGRLGILDASECPPTFGVSSEMVVGLIAGGLMRSSRLKKVLKIPQSLVLQTLRRLTSAIRTSW</sequence>
<comment type="caution">
    <text evidence="3">The sequence shown here is derived from an EMBL/GenBank/DDBJ whole genome shotgun (WGS) entry which is preliminary data.</text>
</comment>
<evidence type="ECO:0000259" key="2">
    <source>
        <dbReference type="PROSITE" id="PS51464"/>
    </source>
</evidence>
<dbReference type="GO" id="GO:0016835">
    <property type="term" value="F:carbon-oxygen lyase activity"/>
    <property type="evidence" value="ECO:0007669"/>
    <property type="project" value="TreeGrafter"/>
</dbReference>
<protein>
    <submittedName>
        <fullName evidence="3">N-acetylmuramic acid 6-phosphate etherase</fullName>
    </submittedName>
</protein>
<dbReference type="GO" id="GO:0016803">
    <property type="term" value="F:ether hydrolase activity"/>
    <property type="evidence" value="ECO:0007669"/>
    <property type="project" value="TreeGrafter"/>
</dbReference>
<dbReference type="GO" id="GO:0046348">
    <property type="term" value="P:amino sugar catabolic process"/>
    <property type="evidence" value="ECO:0007669"/>
    <property type="project" value="TreeGrafter"/>
</dbReference>
<organism evidence="3 4">
    <name type="scientific">Vibrio ishigakensis</name>
    <dbReference type="NCBI Taxonomy" id="1481914"/>
    <lineage>
        <taxon>Bacteria</taxon>
        <taxon>Pseudomonadati</taxon>
        <taxon>Pseudomonadota</taxon>
        <taxon>Gammaproteobacteria</taxon>
        <taxon>Vibrionales</taxon>
        <taxon>Vibrionaceae</taxon>
        <taxon>Vibrio</taxon>
    </lineage>
</organism>
<dbReference type="Proteomes" id="UP000031670">
    <property type="component" value="Unassembled WGS sequence"/>
</dbReference>
<dbReference type="InterPro" id="IPR001347">
    <property type="entry name" value="SIS_dom"/>
</dbReference>
<dbReference type="PANTHER" id="PTHR10088:SF5">
    <property type="entry name" value="N-ACETYLMURAMIC ACID 6-PHOSPHATE ETHERASE"/>
    <property type="match status" value="1"/>
</dbReference>
<accession>A0A0B8PDS5</accession>
<dbReference type="PROSITE" id="PS51464">
    <property type="entry name" value="SIS"/>
    <property type="match status" value="1"/>
</dbReference>
<dbReference type="AlphaFoldDB" id="A0A0B8PDS5"/>
<evidence type="ECO:0000256" key="1">
    <source>
        <dbReference type="ARBA" id="ARBA00023277"/>
    </source>
</evidence>
<name>A0A0B8PDS5_9VIBR</name>
<dbReference type="InterPro" id="IPR046348">
    <property type="entry name" value="SIS_dom_sf"/>
</dbReference>
<dbReference type="SUPFAM" id="SSF53697">
    <property type="entry name" value="SIS domain"/>
    <property type="match status" value="1"/>
</dbReference>
<dbReference type="EMBL" id="BBSA01000006">
    <property type="protein sequence ID" value="GAM62777.1"/>
    <property type="molecule type" value="Genomic_DNA"/>
</dbReference>
<proteinExistence type="predicted"/>
<evidence type="ECO:0000313" key="4">
    <source>
        <dbReference type="Proteomes" id="UP000031670"/>
    </source>
</evidence>
<reference evidence="3 4" key="1">
    <citation type="submission" date="2015-01" db="EMBL/GenBank/DDBJ databases">
        <title>Vibrio sp. C5 JCM 19232 whole genome shotgun sequence.</title>
        <authorList>
            <person name="Sawabe T."/>
            <person name="Meirelles P."/>
            <person name="Feng G."/>
            <person name="Sayaka M."/>
            <person name="Hattori M."/>
            <person name="Ohkuma M."/>
        </authorList>
    </citation>
    <scope>NUCLEOTIDE SEQUENCE [LARGE SCALE GENOMIC DNA]</scope>
    <source>
        <strain evidence="3 4">JCM19232</strain>
    </source>
</reference>
<dbReference type="Gene3D" id="3.40.50.10490">
    <property type="entry name" value="Glucose-6-phosphate isomerase like protein, domain 1"/>
    <property type="match status" value="1"/>
</dbReference>